<gene>
    <name evidence="3" type="ORF">D915_005339</name>
</gene>
<keyword evidence="3" id="KW-0378">Hydrolase</keyword>
<dbReference type="GO" id="GO:0000346">
    <property type="term" value="C:transcription export complex"/>
    <property type="evidence" value="ECO:0007669"/>
    <property type="project" value="TreeGrafter"/>
</dbReference>
<proteinExistence type="inferred from homology"/>
<dbReference type="SUPFAM" id="SSF50978">
    <property type="entry name" value="WD40 repeat-like"/>
    <property type="match status" value="1"/>
</dbReference>
<keyword evidence="3" id="KW-0540">Nuclease</keyword>
<dbReference type="InterPro" id="IPR015943">
    <property type="entry name" value="WD40/YVTN_repeat-like_dom_sf"/>
</dbReference>
<keyword evidence="4" id="KW-1185">Reference proteome</keyword>
<dbReference type="EMBL" id="JXXN02001841">
    <property type="protein sequence ID" value="THD23971.1"/>
    <property type="molecule type" value="Genomic_DNA"/>
</dbReference>
<keyword evidence="3" id="KW-0269">Exonuclease</keyword>
<comment type="caution">
    <text evidence="3">The sequence shown here is derived from an EMBL/GenBank/DDBJ whole genome shotgun (WGS) entry which is preliminary data.</text>
</comment>
<accession>A0A4E0RCB4</accession>
<protein>
    <submittedName>
        <fullName evidence="3">RNA exonuclease 4</fullName>
    </submittedName>
</protein>
<organism evidence="3 4">
    <name type="scientific">Fasciola hepatica</name>
    <name type="common">Liver fluke</name>
    <dbReference type="NCBI Taxonomy" id="6192"/>
    <lineage>
        <taxon>Eukaryota</taxon>
        <taxon>Metazoa</taxon>
        <taxon>Spiralia</taxon>
        <taxon>Lophotrochozoa</taxon>
        <taxon>Platyhelminthes</taxon>
        <taxon>Trematoda</taxon>
        <taxon>Digenea</taxon>
        <taxon>Plagiorchiida</taxon>
        <taxon>Echinostomata</taxon>
        <taxon>Echinostomatoidea</taxon>
        <taxon>Fasciolidae</taxon>
        <taxon>Fasciola</taxon>
    </lineage>
</organism>
<evidence type="ECO:0000256" key="2">
    <source>
        <dbReference type="ARBA" id="ARBA00022574"/>
    </source>
</evidence>
<dbReference type="InterPro" id="IPR042626">
    <property type="entry name" value="THOC6"/>
</dbReference>
<dbReference type="PANTHER" id="PTHR44411">
    <property type="entry name" value="THO COMPLEX SUBUNIT 6 HOMOLOG"/>
    <property type="match status" value="1"/>
</dbReference>
<comment type="similarity">
    <text evidence="1">Belongs to the WD repeat THOC6 family.</text>
</comment>
<evidence type="ECO:0000313" key="3">
    <source>
        <dbReference type="EMBL" id="THD23971.1"/>
    </source>
</evidence>
<dbReference type="GO" id="GO:0000347">
    <property type="term" value="C:THO complex"/>
    <property type="evidence" value="ECO:0007669"/>
    <property type="project" value="TreeGrafter"/>
</dbReference>
<dbReference type="Gene3D" id="2.130.10.10">
    <property type="entry name" value="YVTN repeat-like/Quinoprotein amine dehydrogenase"/>
    <property type="match status" value="1"/>
</dbReference>
<dbReference type="InterPro" id="IPR001680">
    <property type="entry name" value="WD40_rpt"/>
</dbReference>
<dbReference type="AlphaFoldDB" id="A0A4E0RCB4"/>
<dbReference type="SMART" id="SM00320">
    <property type="entry name" value="WD40"/>
    <property type="match status" value="2"/>
</dbReference>
<dbReference type="InterPro" id="IPR036322">
    <property type="entry name" value="WD40_repeat_dom_sf"/>
</dbReference>
<name>A0A4E0RCB4_FASHE</name>
<evidence type="ECO:0000313" key="4">
    <source>
        <dbReference type="Proteomes" id="UP000230066"/>
    </source>
</evidence>
<evidence type="ECO:0000256" key="1">
    <source>
        <dbReference type="ARBA" id="ARBA00009728"/>
    </source>
</evidence>
<keyword evidence="2" id="KW-0853">WD repeat</keyword>
<dbReference type="GO" id="GO:0006406">
    <property type="term" value="P:mRNA export from nucleus"/>
    <property type="evidence" value="ECO:0007669"/>
    <property type="project" value="TreeGrafter"/>
</dbReference>
<dbReference type="GO" id="GO:0004527">
    <property type="term" value="F:exonuclease activity"/>
    <property type="evidence" value="ECO:0007669"/>
    <property type="project" value="UniProtKB-KW"/>
</dbReference>
<dbReference type="PANTHER" id="PTHR44411:SF1">
    <property type="entry name" value="THO COMPLEX SUBUNIT 6 HOMOLOG"/>
    <property type="match status" value="1"/>
</dbReference>
<sequence>MTFDEQRIVAHTTVLSHASSPCGKYVVFGTNMQRLLVYYAASFFQRHQFECKPIKIVHLDISKSWHSLCASNQFLFCASHDLIWILRWCHEEQSILEKMHHIRLPSEGAGICCPVITNLLYDSLLDRLIVTTGIGVVHIYALGAQCSHVLRFIAHDSIIHGLCSAGENQFATCSEEGSVRFWETRSLPGGVNAQAIISFHPHQVSCLERPHLGRWLTTVSCDTSDWNWFVTGGGPSLSLWNRRAGRYVTPLHPDVSSDAWYAQTSVFSFPDIEPRIVAGGNSGHLYRWDHGGSLVSSLSLTDPPDAQLAHVMVIKPISAAGLPSEEENLEINDGITLVENHDNNTDLDSSPTRRPLGVLVVGGAGPAIRVISCLGYPLGTLTLY</sequence>
<dbReference type="Proteomes" id="UP000230066">
    <property type="component" value="Unassembled WGS sequence"/>
</dbReference>
<reference evidence="3" key="1">
    <citation type="submission" date="2019-03" db="EMBL/GenBank/DDBJ databases">
        <title>Improved annotation for the trematode Fasciola hepatica.</title>
        <authorList>
            <person name="Choi Y.-J."/>
            <person name="Martin J."/>
            <person name="Mitreva M."/>
        </authorList>
    </citation>
    <scope>NUCLEOTIDE SEQUENCE [LARGE SCALE GENOMIC DNA]</scope>
</reference>